<accession>A0A9P1GEP7</accession>
<feature type="compositionally biased region" description="Polar residues" evidence="1">
    <location>
        <begin position="1"/>
        <end position="12"/>
    </location>
</feature>
<reference evidence="2" key="1">
    <citation type="submission" date="2022-10" db="EMBL/GenBank/DDBJ databases">
        <authorList>
            <person name="Chen Y."/>
            <person name="Dougan E. K."/>
            <person name="Chan C."/>
            <person name="Rhodes N."/>
            <person name="Thang M."/>
        </authorList>
    </citation>
    <scope>NUCLEOTIDE SEQUENCE</scope>
</reference>
<protein>
    <submittedName>
        <fullName evidence="2">Uncharacterized protein</fullName>
    </submittedName>
</protein>
<dbReference type="AlphaFoldDB" id="A0A9P1GEP7"/>
<dbReference type="EMBL" id="CAMXCT030004779">
    <property type="protein sequence ID" value="CAL4797630.1"/>
    <property type="molecule type" value="Genomic_DNA"/>
</dbReference>
<name>A0A9P1GEP7_9DINO</name>
<gene>
    <name evidence="2" type="ORF">C1SCF055_LOCUS35596</name>
</gene>
<dbReference type="Proteomes" id="UP001152797">
    <property type="component" value="Unassembled WGS sequence"/>
</dbReference>
<sequence length="99" mass="11013">MSPFSSETSADVSSRGELEGEFQEEAKLAVEAKAKEFSSLLPGFPSKAQGSRGFWGPLIYRWYQHNWEMPSLHREASDQFLLEFLGATILNGPICRSSG</sequence>
<evidence type="ECO:0000313" key="3">
    <source>
        <dbReference type="EMBL" id="CAL4797630.1"/>
    </source>
</evidence>
<comment type="caution">
    <text evidence="2">The sequence shown here is derived from an EMBL/GenBank/DDBJ whole genome shotgun (WGS) entry which is preliminary data.</text>
</comment>
<feature type="region of interest" description="Disordered" evidence="1">
    <location>
        <begin position="1"/>
        <end position="20"/>
    </location>
</feature>
<evidence type="ECO:0000313" key="4">
    <source>
        <dbReference type="Proteomes" id="UP001152797"/>
    </source>
</evidence>
<evidence type="ECO:0000256" key="1">
    <source>
        <dbReference type="SAM" id="MobiDB-lite"/>
    </source>
</evidence>
<dbReference type="EMBL" id="CAMXCT010004779">
    <property type="protein sequence ID" value="CAI4010318.1"/>
    <property type="molecule type" value="Genomic_DNA"/>
</dbReference>
<organism evidence="2">
    <name type="scientific">Cladocopium goreaui</name>
    <dbReference type="NCBI Taxonomy" id="2562237"/>
    <lineage>
        <taxon>Eukaryota</taxon>
        <taxon>Sar</taxon>
        <taxon>Alveolata</taxon>
        <taxon>Dinophyceae</taxon>
        <taxon>Suessiales</taxon>
        <taxon>Symbiodiniaceae</taxon>
        <taxon>Cladocopium</taxon>
    </lineage>
</organism>
<proteinExistence type="predicted"/>
<keyword evidence="4" id="KW-1185">Reference proteome</keyword>
<evidence type="ECO:0000313" key="2">
    <source>
        <dbReference type="EMBL" id="CAI4010318.1"/>
    </source>
</evidence>
<dbReference type="EMBL" id="CAMXCT020004779">
    <property type="protein sequence ID" value="CAL1163693.1"/>
    <property type="molecule type" value="Genomic_DNA"/>
</dbReference>
<reference evidence="3 4" key="2">
    <citation type="submission" date="2024-05" db="EMBL/GenBank/DDBJ databases">
        <authorList>
            <person name="Chen Y."/>
            <person name="Shah S."/>
            <person name="Dougan E. K."/>
            <person name="Thang M."/>
            <person name="Chan C."/>
        </authorList>
    </citation>
    <scope>NUCLEOTIDE SEQUENCE [LARGE SCALE GENOMIC DNA]</scope>
</reference>